<dbReference type="PROSITE" id="PS51257">
    <property type="entry name" value="PROKAR_LIPOPROTEIN"/>
    <property type="match status" value="1"/>
</dbReference>
<accession>A0A653A6J2</accession>
<sequence>MKRRSTTMLSVFLLLMGALGCSLAPRKAYLGPDRPKRELSLIVQTENVEYRPVFIRIPTPDEVRDLPLDDLGILVLPGTYAFRAKLYHSRLQERKQLATVPIVPGESDFPAERTELRWTRTDAPYKETEEARLTLEAGLRYEVWCSDDEQIRMKVLGPFR</sequence>
<protein>
    <recommendedName>
        <fullName evidence="2">Lipoprotein</fullName>
    </recommendedName>
</protein>
<reference evidence="1" key="1">
    <citation type="submission" date="2018-07" db="EMBL/GenBank/DDBJ databases">
        <authorList>
            <consortium name="Genoscope - CEA"/>
            <person name="William W."/>
        </authorList>
    </citation>
    <scope>NUCLEOTIDE SEQUENCE</scope>
    <source>
        <strain evidence="1">IK1</strain>
    </source>
</reference>
<name>A0A653A6J2_UNCDX</name>
<gene>
    <name evidence="1" type="ORF">TRIP_B310013</name>
</gene>
<evidence type="ECO:0000313" key="1">
    <source>
        <dbReference type="EMBL" id="VBB43680.1"/>
    </source>
</evidence>
<dbReference type="EMBL" id="UPXX01000025">
    <property type="protein sequence ID" value="VBB43680.1"/>
    <property type="molecule type" value="Genomic_DNA"/>
</dbReference>
<dbReference type="AlphaFoldDB" id="A0A653A6J2"/>
<proteinExistence type="predicted"/>
<organism evidence="1">
    <name type="scientific">Uncultured Desulfatiglans sp</name>
    <dbReference type="NCBI Taxonomy" id="1748965"/>
    <lineage>
        <taxon>Bacteria</taxon>
        <taxon>Pseudomonadati</taxon>
        <taxon>Thermodesulfobacteriota</taxon>
        <taxon>Desulfobacteria</taxon>
        <taxon>Desulfatiglandales</taxon>
        <taxon>Desulfatiglandaceae</taxon>
        <taxon>Desulfatiglans</taxon>
        <taxon>environmental samples</taxon>
    </lineage>
</organism>
<evidence type="ECO:0008006" key="2">
    <source>
        <dbReference type="Google" id="ProtNLM"/>
    </source>
</evidence>